<dbReference type="Gene3D" id="3.40.50.10130">
    <property type="match status" value="1"/>
</dbReference>
<evidence type="ECO:0000259" key="8">
    <source>
        <dbReference type="Pfam" id="PF02732"/>
    </source>
</evidence>
<feature type="region of interest" description="Disordered" evidence="7">
    <location>
        <begin position="1"/>
        <end position="78"/>
    </location>
</feature>
<dbReference type="InterPro" id="IPR010994">
    <property type="entry name" value="RuvA_2-like"/>
</dbReference>
<feature type="domain" description="ERCC4" evidence="8">
    <location>
        <begin position="815"/>
        <end position="883"/>
    </location>
</feature>
<dbReference type="Pfam" id="PF02732">
    <property type="entry name" value="ERCC4"/>
    <property type="match status" value="1"/>
</dbReference>
<dbReference type="PANTHER" id="PTHR10150:SF0">
    <property type="entry name" value="DNA REPAIR ENDONUCLEASE XPF"/>
    <property type="match status" value="1"/>
</dbReference>
<proteinExistence type="predicted"/>
<reference evidence="9 10" key="1">
    <citation type="submission" date="2024-10" db="EMBL/GenBank/DDBJ databases">
        <title>Updated reference genomes for cyclostephanoid diatoms.</title>
        <authorList>
            <person name="Roberts W.R."/>
            <person name="Alverson A.J."/>
        </authorList>
    </citation>
    <scope>NUCLEOTIDE SEQUENCE [LARGE SCALE GENOMIC DNA]</scope>
    <source>
        <strain evidence="9 10">AJA276-08</strain>
    </source>
</reference>
<dbReference type="PANTHER" id="PTHR10150">
    <property type="entry name" value="DNA REPAIR ENDONUCLEASE XPF"/>
    <property type="match status" value="1"/>
</dbReference>
<feature type="compositionally biased region" description="Acidic residues" evidence="7">
    <location>
        <begin position="17"/>
        <end position="39"/>
    </location>
</feature>
<dbReference type="EMBL" id="JALLAZ020000887">
    <property type="protein sequence ID" value="KAL3785500.1"/>
    <property type="molecule type" value="Genomic_DNA"/>
</dbReference>
<keyword evidence="6" id="KW-0234">DNA repair</keyword>
<evidence type="ECO:0000313" key="9">
    <source>
        <dbReference type="EMBL" id="KAL3785500.1"/>
    </source>
</evidence>
<accession>A0ABD3PBF9</accession>
<evidence type="ECO:0000256" key="4">
    <source>
        <dbReference type="ARBA" id="ARBA00022801"/>
    </source>
</evidence>
<evidence type="ECO:0000313" key="10">
    <source>
        <dbReference type="Proteomes" id="UP001530315"/>
    </source>
</evidence>
<organism evidence="9 10">
    <name type="scientific">Stephanodiscus triporus</name>
    <dbReference type="NCBI Taxonomy" id="2934178"/>
    <lineage>
        <taxon>Eukaryota</taxon>
        <taxon>Sar</taxon>
        <taxon>Stramenopiles</taxon>
        <taxon>Ochrophyta</taxon>
        <taxon>Bacillariophyta</taxon>
        <taxon>Coscinodiscophyceae</taxon>
        <taxon>Thalassiosirophycidae</taxon>
        <taxon>Stephanodiscales</taxon>
        <taxon>Stephanodiscaceae</taxon>
        <taxon>Stephanodiscus</taxon>
    </lineage>
</organism>
<evidence type="ECO:0000256" key="1">
    <source>
        <dbReference type="ARBA" id="ARBA00022722"/>
    </source>
</evidence>
<evidence type="ECO:0000256" key="7">
    <source>
        <dbReference type="SAM" id="MobiDB-lite"/>
    </source>
</evidence>
<protein>
    <recommendedName>
        <fullName evidence="8">ERCC4 domain-containing protein</fullName>
    </recommendedName>
</protein>
<comment type="caution">
    <text evidence="9">The sequence shown here is derived from an EMBL/GenBank/DDBJ whole genome shotgun (WGS) entry which is preliminary data.</text>
</comment>
<keyword evidence="5" id="KW-0238">DNA-binding</keyword>
<feature type="compositionally biased region" description="Basic residues" evidence="7">
    <location>
        <begin position="48"/>
        <end position="58"/>
    </location>
</feature>
<keyword evidence="4" id="KW-0378">Hydrolase</keyword>
<feature type="compositionally biased region" description="Basic residues" evidence="7">
    <location>
        <begin position="1"/>
        <end position="13"/>
    </location>
</feature>
<feature type="region of interest" description="Disordered" evidence="7">
    <location>
        <begin position="132"/>
        <end position="164"/>
    </location>
</feature>
<dbReference type="GO" id="GO:0004519">
    <property type="term" value="F:endonuclease activity"/>
    <property type="evidence" value="ECO:0007669"/>
    <property type="project" value="UniProtKB-KW"/>
</dbReference>
<keyword evidence="10" id="KW-1185">Reference proteome</keyword>
<evidence type="ECO:0000256" key="6">
    <source>
        <dbReference type="ARBA" id="ARBA00023204"/>
    </source>
</evidence>
<dbReference type="Gene3D" id="1.10.150.20">
    <property type="entry name" value="5' to 3' exonuclease, C-terminal subdomain"/>
    <property type="match status" value="1"/>
</dbReference>
<dbReference type="AlphaFoldDB" id="A0ABD3PBF9"/>
<feature type="compositionally biased region" description="Basic and acidic residues" evidence="7">
    <location>
        <begin position="140"/>
        <end position="150"/>
    </location>
</feature>
<dbReference type="GO" id="GO:0006281">
    <property type="term" value="P:DNA repair"/>
    <property type="evidence" value="ECO:0007669"/>
    <property type="project" value="UniProtKB-KW"/>
</dbReference>
<dbReference type="InterPro" id="IPR006166">
    <property type="entry name" value="ERCC4_domain"/>
</dbReference>
<keyword evidence="1" id="KW-0540">Nuclease</keyword>
<keyword evidence="2" id="KW-0255">Endonuclease</keyword>
<dbReference type="SUPFAM" id="SSF47781">
    <property type="entry name" value="RuvA domain 2-like"/>
    <property type="match status" value="1"/>
</dbReference>
<name>A0ABD3PBF9_9STRA</name>
<feature type="region of interest" description="Disordered" evidence="7">
    <location>
        <begin position="395"/>
        <end position="418"/>
    </location>
</feature>
<evidence type="ECO:0000256" key="3">
    <source>
        <dbReference type="ARBA" id="ARBA00022763"/>
    </source>
</evidence>
<sequence length="981" mass="110795">MSGRPPKRKRTKKSAAEDDNDINEDVVDLEEADVSDEGTGDVVESQRKEKRSRRHRVGRSAPASSPPPPIQESSLLNTHPHSRLPSYLSEAFSDLYSEDGLVVLGRGLGWLGLLCSFVRFYGDVSDGGYAATVDGGGTGRSDDDDRRTSDSAEGGGGDGCRRRHRRKPPLVFVLNLRDDERRVVMSTLSSWGTPPDELPRIITNEAGQASERSALYARGGVFVVTSRILIVDLLQGTARARDIEGMLVAHAERVVGEKSTEAFILRIFRSQKYFTSVYGAIPASNDTSSSSIGSRGFIKAFSDDASSLVSGSFAKVDKILKSLQVQRLFLYPRFHASVAEELERQPPSVIELHQPLSDSMKSIQNYLAASMRSCLRDLRQKSNLVDLSFMFDAAGGGGKRKRNSDTTDDHGLANRTNRTREDGTRDWKFTIQQCISTNFSFILSRQLEGDWHRLSWDVKQCISDLRTLSQLFHHLIEYDCVQFWTLLMGIKAMNASSKNQSYWMLQDAGENLFRLAKERVYRLIRAETEENKPVWRLKRVLEHKPKERLLLEVLTEIEKRWKNKLRKTGYENANVLLLVKDERALRSVRTYVAHGAGENRAAARNFLNFLDQVQQKVKPLIRTGALDLDSMPTEQRLLYEEHSRVHNILFGADKMDQYSKVVEEDRTKLTHWKRRRKKMVEEKARGSVKADAIRQQAYLDEAVEQSRGDGNTSNMDAMFQMADSGEESSDEGSLGWSSDDEDELAYKVEPIDGLKLFIRTFSNLAEGEASIILHDIRPNYVVMYDSDPGFIRTLELFSNSTNDYALKDRRDIAVDVRDQVKAMVQYYKCPCLLIEFDPEKNFALQNSNELGGEIRTDSITSKLAILTMEFPALRILWSRNHQEVDVEKAVEIGNNESLDELLLGGEDGYYNEGDDIHGANDAAKQMLLRLPGVNANNARRIMSECDSIASLAQFSRDELKRIAGPVAGQKLYSFFRDRLDV</sequence>
<feature type="compositionally biased region" description="Basic and acidic residues" evidence="7">
    <location>
        <begin position="403"/>
        <end position="418"/>
    </location>
</feature>
<gene>
    <name evidence="9" type="ORF">ACHAW5_006025</name>
</gene>
<dbReference type="GO" id="GO:0016787">
    <property type="term" value="F:hydrolase activity"/>
    <property type="evidence" value="ECO:0007669"/>
    <property type="project" value="UniProtKB-KW"/>
</dbReference>
<dbReference type="GO" id="GO:0003677">
    <property type="term" value="F:DNA binding"/>
    <property type="evidence" value="ECO:0007669"/>
    <property type="project" value="UniProtKB-KW"/>
</dbReference>
<evidence type="ECO:0000256" key="5">
    <source>
        <dbReference type="ARBA" id="ARBA00023125"/>
    </source>
</evidence>
<keyword evidence="3" id="KW-0227">DNA damage</keyword>
<dbReference type="Proteomes" id="UP001530315">
    <property type="component" value="Unassembled WGS sequence"/>
</dbReference>
<evidence type="ECO:0000256" key="2">
    <source>
        <dbReference type="ARBA" id="ARBA00022759"/>
    </source>
</evidence>